<dbReference type="PROSITE" id="PS51457">
    <property type="entry name" value="BEN"/>
    <property type="match status" value="1"/>
</dbReference>
<dbReference type="InterPro" id="IPR018379">
    <property type="entry name" value="BEN_domain"/>
</dbReference>
<dbReference type="AlphaFoldDB" id="A0A6J8BME1"/>
<feature type="domain" description="BEN" evidence="2">
    <location>
        <begin position="326"/>
        <end position="464"/>
    </location>
</feature>
<sequence length="471" mass="53839">MFACIYFEEDKSISVVGKADKDLKLDVEFESRSKCTMKWKVKGSHEKKTYHGTIVRINKVEDKTEKNATEKNKQDENNSILKYRTKPDLGLQFGDLSQTDEEESVDLTTTGHKVREASNIVEDIDMELPSISRRNLIPVPPVEVLEFFKSLNKPGVKRFIARFCEHFEETTDQEVHQCHQCYENIPSTYHELKAPGSDINKNDDFDVYRSHDNEQWDSDMNSSGTFLTYNGQEDYHHTNPQFNTSTRRPMQINQVPVPIVPLSVQNGSAKISPRKTPGVKVSHTVSQRTSPRKTPVKLSNTIFQRRISPRKTPDKNMMSTTPLVQQSPVQVSSVQPSSAHNSPLNKESLEEVKVKLFEKYEHSVKSDELRRITGRTKKEKNPGYYVVIKLMPLLFSTEGMANSRGQGIKPQKQGDTRSPLDSKKIQTIKAYSEVYCKKNQLKVASESEMNDAITEAVAYSRKKIEKQMKTK</sequence>
<name>A0A6J8BME1_MYTCO</name>
<keyword evidence="4" id="KW-1185">Reference proteome</keyword>
<dbReference type="OrthoDB" id="6160503at2759"/>
<gene>
    <name evidence="3" type="ORF">MCOR_19690</name>
</gene>
<feature type="compositionally biased region" description="Low complexity" evidence="1">
    <location>
        <begin position="324"/>
        <end position="338"/>
    </location>
</feature>
<dbReference type="EMBL" id="CACVKT020003474">
    <property type="protein sequence ID" value="CAC5384004.1"/>
    <property type="molecule type" value="Genomic_DNA"/>
</dbReference>
<proteinExistence type="predicted"/>
<dbReference type="Proteomes" id="UP000507470">
    <property type="component" value="Unassembled WGS sequence"/>
</dbReference>
<feature type="region of interest" description="Disordered" evidence="1">
    <location>
        <begin position="268"/>
        <end position="346"/>
    </location>
</feature>
<evidence type="ECO:0000259" key="2">
    <source>
        <dbReference type="PROSITE" id="PS51457"/>
    </source>
</evidence>
<accession>A0A6J8BME1</accession>
<evidence type="ECO:0000256" key="1">
    <source>
        <dbReference type="SAM" id="MobiDB-lite"/>
    </source>
</evidence>
<dbReference type="Pfam" id="PF10523">
    <property type="entry name" value="BEN"/>
    <property type="match status" value="1"/>
</dbReference>
<organism evidence="3 4">
    <name type="scientific">Mytilus coruscus</name>
    <name type="common">Sea mussel</name>
    <dbReference type="NCBI Taxonomy" id="42192"/>
    <lineage>
        <taxon>Eukaryota</taxon>
        <taxon>Metazoa</taxon>
        <taxon>Spiralia</taxon>
        <taxon>Lophotrochozoa</taxon>
        <taxon>Mollusca</taxon>
        <taxon>Bivalvia</taxon>
        <taxon>Autobranchia</taxon>
        <taxon>Pteriomorphia</taxon>
        <taxon>Mytilida</taxon>
        <taxon>Mytiloidea</taxon>
        <taxon>Mytilidae</taxon>
        <taxon>Mytilinae</taxon>
        <taxon>Mytilus</taxon>
    </lineage>
</organism>
<reference evidence="3 4" key="1">
    <citation type="submission" date="2020-06" db="EMBL/GenBank/DDBJ databases">
        <authorList>
            <person name="Li R."/>
            <person name="Bekaert M."/>
        </authorList>
    </citation>
    <scope>NUCLEOTIDE SEQUENCE [LARGE SCALE GENOMIC DNA]</scope>
    <source>
        <strain evidence="4">wild</strain>
    </source>
</reference>
<protein>
    <recommendedName>
        <fullName evidence="2">BEN domain-containing protein</fullName>
    </recommendedName>
</protein>
<evidence type="ECO:0000313" key="4">
    <source>
        <dbReference type="Proteomes" id="UP000507470"/>
    </source>
</evidence>
<dbReference type="GO" id="GO:0003677">
    <property type="term" value="F:DNA binding"/>
    <property type="evidence" value="ECO:0007669"/>
    <property type="project" value="InterPro"/>
</dbReference>
<evidence type="ECO:0000313" key="3">
    <source>
        <dbReference type="EMBL" id="CAC5384004.1"/>
    </source>
</evidence>